<keyword evidence="9" id="KW-0808">Transferase</keyword>
<evidence type="ECO:0000256" key="19">
    <source>
        <dbReference type="ARBA" id="ARBA00062432"/>
    </source>
</evidence>
<dbReference type="InterPro" id="IPR039780">
    <property type="entry name" value="Mot2"/>
</dbReference>
<evidence type="ECO:0000256" key="12">
    <source>
        <dbReference type="ARBA" id="ARBA00022786"/>
    </source>
</evidence>
<dbReference type="InterPro" id="IPR013083">
    <property type="entry name" value="Znf_RING/FYVE/PHD"/>
</dbReference>
<evidence type="ECO:0000256" key="26">
    <source>
        <dbReference type="PROSITE-ProRule" id="PRU00176"/>
    </source>
</evidence>
<dbReference type="Pfam" id="PF00076">
    <property type="entry name" value="RRM_1"/>
    <property type="match status" value="1"/>
</dbReference>
<feature type="compositionally biased region" description="Acidic residues" evidence="28">
    <location>
        <begin position="283"/>
        <end position="302"/>
    </location>
</feature>
<dbReference type="InterPro" id="IPR000504">
    <property type="entry name" value="RRM_dom"/>
</dbReference>
<evidence type="ECO:0000256" key="25">
    <source>
        <dbReference type="PROSITE-ProRule" id="PRU00175"/>
    </source>
</evidence>
<evidence type="ECO:0000256" key="8">
    <source>
        <dbReference type="ARBA" id="ARBA00022553"/>
    </source>
</evidence>
<gene>
    <name evidence="31" type="ORF">CAUJ_LOCUS6668</name>
</gene>
<keyword evidence="7" id="KW-0963">Cytoplasm</keyword>
<feature type="region of interest" description="Disordered" evidence="28">
    <location>
        <begin position="623"/>
        <end position="704"/>
    </location>
</feature>
<sequence>MSCSSDDQSDKECPLCMETLELDDVNFFPCKCEYQICRFCWHRLRTDENGLCPACRQPYPEDPVNFKPLSSADVQRHKDEKRMKQQAEKIRISESRQHLSNYRVLQKNLVYVVGLSARVTDQETLRKLEFFGKYGKILKVVTGTAPSMHPNAQPSHSAYVTYSKVDDALRAIQNVNNSYLDGRLVKASLGTTKYCSSFLQSKKCFKPECMYLHEIAEPEISFTKEDMHAGKHTDCEKRLIDAMLSQCQAKALLAEKTRTREAIRQAQEAAKQEVSHWDMANDGGDECDELGANDDDEDDDDDQRSSSGDGDVQEESPASGSYSDASSNDGSSVEDPAPSNVRQHEAHAKRIKSAVKRRDDLSIAQSHSPPTDPEANDNEVEDALEDDLLSSCLAEKLHSTKLLCDEEESTFGIPAPAEFVEAPAPLVNWQTLLGLTPQPTPTFPSMPTSLFGNLVEPKQNSMTSTATTTLGSSSSSNNVTTTRRLAPSPPPRYPQPPLAYFTESSGLTRYASDDDDLGFDPFKESAIGLAALLKEEEERLQAQQLQQQQQQQQQQLQQQQQQQQHHNHLSQLSMLHQHQQQQKQQQQQHHAQQLSMMQQMQAAAAAYTQPQSLRSLWTSRNAFGSSVQQQPQPQPQQHQLHNSHMQQQQNHHLQQQQHPLHQSYDPFSSSSSNNYHFNAPHGLHHGLHHQQQPQQHHQVQQHHREPMPGIFQELAAQYAAQMSGPFAAPPGLTPPVSRPPQPQQPQQQPPQQQPNKTMTEWQEGFKALLPNVNVRFMDDSSMTRWSHESSLRSAVPPPPGFSSVLNR</sequence>
<dbReference type="SUPFAM" id="SSF57850">
    <property type="entry name" value="RING/U-box"/>
    <property type="match status" value="1"/>
</dbReference>
<keyword evidence="13" id="KW-0862">Zinc</keyword>
<evidence type="ECO:0000256" key="9">
    <source>
        <dbReference type="ARBA" id="ARBA00022679"/>
    </source>
</evidence>
<dbReference type="Pfam" id="PF14570">
    <property type="entry name" value="zf-RING_4"/>
    <property type="match status" value="1"/>
</dbReference>
<feature type="compositionally biased region" description="Low complexity" evidence="28">
    <location>
        <begin position="305"/>
        <end position="331"/>
    </location>
</feature>
<evidence type="ECO:0000256" key="7">
    <source>
        <dbReference type="ARBA" id="ARBA00022490"/>
    </source>
</evidence>
<evidence type="ECO:0000256" key="13">
    <source>
        <dbReference type="ARBA" id="ARBA00022833"/>
    </source>
</evidence>
<dbReference type="PANTHER" id="PTHR12603:SF0">
    <property type="entry name" value="CCR4-NOT TRANSCRIPTION COMPLEX SUBUNIT 4"/>
    <property type="match status" value="1"/>
</dbReference>
<evidence type="ECO:0000256" key="15">
    <source>
        <dbReference type="ARBA" id="ARBA00022884"/>
    </source>
</evidence>
<dbReference type="PANTHER" id="PTHR12603">
    <property type="entry name" value="CCR4-NOT TRANSCRIPTION COMPLEX RELATED"/>
    <property type="match status" value="1"/>
</dbReference>
<keyword evidence="16 27" id="KW-0175">Coiled coil</keyword>
<feature type="compositionally biased region" description="Low complexity" evidence="28">
    <location>
        <begin position="628"/>
        <end position="674"/>
    </location>
</feature>
<dbReference type="CDD" id="cd12438">
    <property type="entry name" value="RRM_CNOT4"/>
    <property type="match status" value="1"/>
</dbReference>
<evidence type="ECO:0000256" key="1">
    <source>
        <dbReference type="ARBA" id="ARBA00000900"/>
    </source>
</evidence>
<keyword evidence="6" id="KW-0488">Methylation</keyword>
<comment type="function">
    <text evidence="18">Has E3 ubiquitin ligase activity, promoting ubiquitination and degradation of target proteins. Involved in activation of the JAK/STAT pathway. Catalyzes ubiquitination of methylated RBM15. Plays a role in quality control of translation of mitochondrial outer membrane-localized mRNA. As part of the PINK1-regulated signaling, upon mitochondria damage, ubiquitinates ABCE1 and thereby recruits autophagy receptors to the mitochondrial outer membrane to initiate mitophagy.</text>
</comment>
<dbReference type="InterPro" id="IPR034261">
    <property type="entry name" value="CNOT4_RRM"/>
</dbReference>
<dbReference type="GO" id="GO:0005634">
    <property type="term" value="C:nucleus"/>
    <property type="evidence" value="ECO:0007669"/>
    <property type="project" value="UniProtKB-SubCell"/>
</dbReference>
<comment type="catalytic activity">
    <reaction evidence="1">
        <text>S-ubiquitinyl-[E2 ubiquitin-conjugating enzyme]-L-cysteine + [acceptor protein]-L-lysine = [E2 ubiquitin-conjugating enzyme]-L-cysteine + N(6)-ubiquitinyl-[acceptor protein]-L-lysine.</text>
        <dbReference type="EC" id="2.3.2.27"/>
    </reaction>
</comment>
<feature type="domain" description="RRM" evidence="30">
    <location>
        <begin position="108"/>
        <end position="192"/>
    </location>
</feature>
<keyword evidence="10" id="KW-0479">Metal-binding</keyword>
<evidence type="ECO:0000256" key="18">
    <source>
        <dbReference type="ARBA" id="ARBA00057081"/>
    </source>
</evidence>
<dbReference type="FunFam" id="3.30.40.10:FF:000006">
    <property type="entry name" value="CCR4-NOT transcription complex subunit 4"/>
    <property type="match status" value="1"/>
</dbReference>
<evidence type="ECO:0000256" key="27">
    <source>
        <dbReference type="SAM" id="Coils"/>
    </source>
</evidence>
<dbReference type="FunFam" id="3.30.70.330:FF:000044">
    <property type="entry name" value="Putative ccr4-not transcription complex subunit 4"/>
    <property type="match status" value="1"/>
</dbReference>
<keyword evidence="32" id="KW-1185">Reference proteome</keyword>
<dbReference type="InterPro" id="IPR003954">
    <property type="entry name" value="RRM_euk-type"/>
</dbReference>
<dbReference type="SMART" id="SM00361">
    <property type="entry name" value="RRM_1"/>
    <property type="match status" value="1"/>
</dbReference>
<keyword evidence="17" id="KW-0539">Nucleus</keyword>
<evidence type="ECO:0000256" key="6">
    <source>
        <dbReference type="ARBA" id="ARBA00022481"/>
    </source>
</evidence>
<dbReference type="GO" id="GO:0008270">
    <property type="term" value="F:zinc ion binding"/>
    <property type="evidence" value="ECO:0007669"/>
    <property type="project" value="UniProtKB-KW"/>
</dbReference>
<protein>
    <recommendedName>
        <fullName evidence="20">CCR4-NOT transcription complex subunit 4</fullName>
        <ecNumber evidence="5">2.3.2.27</ecNumber>
    </recommendedName>
    <alternativeName>
        <fullName evidence="23">CCR4-associated factor 4</fullName>
    </alternativeName>
    <alternativeName>
        <fullName evidence="24">E3 ubiquitin-protein ligase CNOT4</fullName>
    </alternativeName>
    <alternativeName>
        <fullName evidence="21">Potential transcriptional repressor NOT4Hp</fullName>
    </alternativeName>
    <alternativeName>
        <fullName evidence="22">RING-type E3 ubiquitin transferase CNOT4</fullName>
    </alternativeName>
</protein>
<feature type="domain" description="RING-type" evidence="29">
    <location>
        <begin position="13"/>
        <end position="56"/>
    </location>
</feature>
<proteinExistence type="predicted"/>
<dbReference type="EMBL" id="CAJGYM010000017">
    <property type="protein sequence ID" value="CAD6190749.1"/>
    <property type="molecule type" value="Genomic_DNA"/>
</dbReference>
<dbReference type="EC" id="2.3.2.27" evidence="5"/>
<feature type="region of interest" description="Disordered" evidence="28">
    <location>
        <begin position="573"/>
        <end position="597"/>
    </location>
</feature>
<dbReference type="SUPFAM" id="SSF54928">
    <property type="entry name" value="RNA-binding domain, RBD"/>
    <property type="match status" value="1"/>
</dbReference>
<dbReference type="InterPro" id="IPR035979">
    <property type="entry name" value="RBD_domain_sf"/>
</dbReference>
<keyword evidence="11 25" id="KW-0863">Zinc-finger</keyword>
<accession>A0A8S1H4Q1</accession>
<keyword evidence="12" id="KW-0833">Ubl conjugation pathway</keyword>
<evidence type="ECO:0000259" key="30">
    <source>
        <dbReference type="PROSITE" id="PS50102"/>
    </source>
</evidence>
<keyword evidence="14" id="KW-0832">Ubl conjugation</keyword>
<name>A0A8S1H4Q1_9PELO</name>
<feature type="region of interest" description="Disordered" evidence="28">
    <location>
        <begin position="781"/>
        <end position="807"/>
    </location>
</feature>
<dbReference type="GO" id="GO:0003723">
    <property type="term" value="F:RNA binding"/>
    <property type="evidence" value="ECO:0007669"/>
    <property type="project" value="UniProtKB-UniRule"/>
</dbReference>
<reference evidence="31" key="1">
    <citation type="submission" date="2020-10" db="EMBL/GenBank/DDBJ databases">
        <authorList>
            <person name="Kikuchi T."/>
        </authorList>
    </citation>
    <scope>NUCLEOTIDE SEQUENCE</scope>
    <source>
        <strain evidence="31">NKZ352</strain>
    </source>
</reference>
<feature type="region of interest" description="Disordered" evidence="28">
    <location>
        <begin position="264"/>
        <end position="379"/>
    </location>
</feature>
<feature type="compositionally biased region" description="Pro residues" evidence="28">
    <location>
        <begin position="487"/>
        <end position="497"/>
    </location>
</feature>
<organism evidence="31 32">
    <name type="scientific">Caenorhabditis auriculariae</name>
    <dbReference type="NCBI Taxonomy" id="2777116"/>
    <lineage>
        <taxon>Eukaryota</taxon>
        <taxon>Metazoa</taxon>
        <taxon>Ecdysozoa</taxon>
        <taxon>Nematoda</taxon>
        <taxon>Chromadorea</taxon>
        <taxon>Rhabditida</taxon>
        <taxon>Rhabditina</taxon>
        <taxon>Rhabditomorpha</taxon>
        <taxon>Rhabditoidea</taxon>
        <taxon>Rhabditidae</taxon>
        <taxon>Peloderinae</taxon>
        <taxon>Caenorhabditis</taxon>
    </lineage>
</organism>
<dbReference type="InterPro" id="IPR012677">
    <property type="entry name" value="Nucleotide-bd_a/b_plait_sf"/>
</dbReference>
<comment type="subunit">
    <text evidence="19">Interacts with CNOT1 via its C-terminus but does not stably associate with the CCR4-NOT complex. Interacts (via RING domain) with UBE2D2. Interacts with ABCE1, PINK1 and PELO.</text>
</comment>
<feature type="compositionally biased region" description="Low complexity" evidence="28">
    <location>
        <begin position="689"/>
        <end position="698"/>
    </location>
</feature>
<evidence type="ECO:0000256" key="4">
    <source>
        <dbReference type="ARBA" id="ARBA00004906"/>
    </source>
</evidence>
<evidence type="ECO:0000256" key="3">
    <source>
        <dbReference type="ARBA" id="ARBA00004496"/>
    </source>
</evidence>
<dbReference type="AlphaFoldDB" id="A0A8S1H4Q1"/>
<evidence type="ECO:0000313" key="32">
    <source>
        <dbReference type="Proteomes" id="UP000835052"/>
    </source>
</evidence>
<evidence type="ECO:0000256" key="28">
    <source>
        <dbReference type="SAM" id="MobiDB-lite"/>
    </source>
</evidence>
<dbReference type="GO" id="GO:0061630">
    <property type="term" value="F:ubiquitin protein ligase activity"/>
    <property type="evidence" value="ECO:0007669"/>
    <property type="project" value="UniProtKB-EC"/>
</dbReference>
<evidence type="ECO:0000256" key="20">
    <source>
        <dbReference type="ARBA" id="ARBA00071435"/>
    </source>
</evidence>
<evidence type="ECO:0000256" key="24">
    <source>
        <dbReference type="ARBA" id="ARBA00083942"/>
    </source>
</evidence>
<evidence type="ECO:0000259" key="29">
    <source>
        <dbReference type="PROSITE" id="PS50089"/>
    </source>
</evidence>
<feature type="compositionally biased region" description="Low complexity" evidence="28">
    <location>
        <begin position="460"/>
        <end position="486"/>
    </location>
</feature>
<dbReference type="InterPro" id="IPR001841">
    <property type="entry name" value="Znf_RING"/>
</dbReference>
<dbReference type="Gene3D" id="3.30.70.330">
    <property type="match status" value="1"/>
</dbReference>
<dbReference type="PROSITE" id="PS50089">
    <property type="entry name" value="ZF_RING_2"/>
    <property type="match status" value="1"/>
</dbReference>
<evidence type="ECO:0000256" key="14">
    <source>
        <dbReference type="ARBA" id="ARBA00022843"/>
    </source>
</evidence>
<comment type="caution">
    <text evidence="31">The sequence shown here is derived from an EMBL/GenBank/DDBJ whole genome shotgun (WGS) entry which is preliminary data.</text>
</comment>
<dbReference type="CDD" id="cd16618">
    <property type="entry name" value="mRING-HC-C4C4_CNOT4"/>
    <property type="match status" value="1"/>
</dbReference>
<evidence type="ECO:0000256" key="21">
    <source>
        <dbReference type="ARBA" id="ARBA00075062"/>
    </source>
</evidence>
<dbReference type="Proteomes" id="UP000835052">
    <property type="component" value="Unassembled WGS sequence"/>
</dbReference>
<feature type="region of interest" description="Disordered" evidence="28">
    <location>
        <begin position="460"/>
        <end position="500"/>
    </location>
</feature>
<evidence type="ECO:0000256" key="17">
    <source>
        <dbReference type="ARBA" id="ARBA00023242"/>
    </source>
</evidence>
<feature type="coiled-coil region" evidence="27">
    <location>
        <begin position="530"/>
        <end position="562"/>
    </location>
</feature>
<evidence type="ECO:0000256" key="5">
    <source>
        <dbReference type="ARBA" id="ARBA00012483"/>
    </source>
</evidence>
<dbReference type="GO" id="GO:0030014">
    <property type="term" value="C:CCR4-NOT complex"/>
    <property type="evidence" value="ECO:0007669"/>
    <property type="project" value="InterPro"/>
</dbReference>
<evidence type="ECO:0000313" key="31">
    <source>
        <dbReference type="EMBL" id="CAD6190749.1"/>
    </source>
</evidence>
<evidence type="ECO:0000256" key="2">
    <source>
        <dbReference type="ARBA" id="ARBA00004123"/>
    </source>
</evidence>
<dbReference type="GO" id="GO:0016567">
    <property type="term" value="P:protein ubiquitination"/>
    <property type="evidence" value="ECO:0007669"/>
    <property type="project" value="TreeGrafter"/>
</dbReference>
<dbReference type="OrthoDB" id="1923159at2759"/>
<comment type="pathway">
    <text evidence="4">Protein modification; protein ubiquitination.</text>
</comment>
<dbReference type="Gene3D" id="3.30.40.10">
    <property type="entry name" value="Zinc/RING finger domain, C3HC4 (zinc finger)"/>
    <property type="match status" value="1"/>
</dbReference>
<evidence type="ECO:0000256" key="22">
    <source>
        <dbReference type="ARBA" id="ARBA00077837"/>
    </source>
</evidence>
<feature type="compositionally biased region" description="Pro residues" evidence="28">
    <location>
        <begin position="727"/>
        <end position="752"/>
    </location>
</feature>
<evidence type="ECO:0000256" key="23">
    <source>
        <dbReference type="ARBA" id="ARBA00083547"/>
    </source>
</evidence>
<feature type="region of interest" description="Disordered" evidence="28">
    <location>
        <begin position="724"/>
        <end position="761"/>
    </location>
</feature>
<comment type="subcellular location">
    <subcellularLocation>
        <location evidence="3">Cytoplasm</location>
    </subcellularLocation>
    <subcellularLocation>
        <location evidence="2">Nucleus</location>
    </subcellularLocation>
</comment>
<evidence type="ECO:0000256" key="11">
    <source>
        <dbReference type="ARBA" id="ARBA00022771"/>
    </source>
</evidence>
<keyword evidence="8" id="KW-0597">Phosphoprotein</keyword>
<evidence type="ECO:0000256" key="16">
    <source>
        <dbReference type="ARBA" id="ARBA00023054"/>
    </source>
</evidence>
<evidence type="ECO:0000256" key="10">
    <source>
        <dbReference type="ARBA" id="ARBA00022723"/>
    </source>
</evidence>
<dbReference type="PROSITE" id="PS50102">
    <property type="entry name" value="RRM"/>
    <property type="match status" value="1"/>
</dbReference>
<dbReference type="GO" id="GO:0005829">
    <property type="term" value="C:cytosol"/>
    <property type="evidence" value="ECO:0007669"/>
    <property type="project" value="UniProtKB-ARBA"/>
</dbReference>
<keyword evidence="15 26" id="KW-0694">RNA-binding</keyword>
<dbReference type="InterPro" id="IPR039515">
    <property type="entry name" value="NOT4_mRING-HC-C4C4"/>
</dbReference>